<gene>
    <name evidence="1" type="ORF">HHU12_14480</name>
</gene>
<proteinExistence type="predicted"/>
<dbReference type="AlphaFoldDB" id="A0A7X9XA02"/>
<accession>A0A7X9XA02</accession>
<evidence type="ECO:0000313" key="1">
    <source>
        <dbReference type="EMBL" id="NME69179.1"/>
    </source>
</evidence>
<evidence type="ECO:0000313" key="2">
    <source>
        <dbReference type="Proteomes" id="UP000576082"/>
    </source>
</evidence>
<sequence>MSVSHFPLPYKGKFSKRLENIKELYVLENEVHNEPGVGEVNRVSTTSITYPLYLKSTEGYSIEVLSARFTISFEEATLIKKIITDYIVTYNYAEEEVSSPLPRSNNKGNYFGER</sequence>
<dbReference type="Proteomes" id="UP000576082">
    <property type="component" value="Unassembled WGS sequence"/>
</dbReference>
<dbReference type="EMBL" id="JABANE010000036">
    <property type="protein sequence ID" value="NME69179.1"/>
    <property type="molecule type" value="Genomic_DNA"/>
</dbReference>
<dbReference type="RefSeq" id="WP_169657464.1">
    <property type="nucleotide sequence ID" value="NZ_JABANE010000036.1"/>
</dbReference>
<organism evidence="1 2">
    <name type="scientific">Flammeovirga aprica JL-4</name>
    <dbReference type="NCBI Taxonomy" id="694437"/>
    <lineage>
        <taxon>Bacteria</taxon>
        <taxon>Pseudomonadati</taxon>
        <taxon>Bacteroidota</taxon>
        <taxon>Cytophagia</taxon>
        <taxon>Cytophagales</taxon>
        <taxon>Flammeovirgaceae</taxon>
        <taxon>Flammeovirga</taxon>
    </lineage>
</organism>
<comment type="caution">
    <text evidence="1">The sequence shown here is derived from an EMBL/GenBank/DDBJ whole genome shotgun (WGS) entry which is preliminary data.</text>
</comment>
<protein>
    <submittedName>
        <fullName evidence="1">Uncharacterized protein</fullName>
    </submittedName>
</protein>
<keyword evidence="2" id="KW-1185">Reference proteome</keyword>
<name>A0A7X9XA02_9BACT</name>
<reference evidence="1 2" key="1">
    <citation type="submission" date="2020-04" db="EMBL/GenBank/DDBJ databases">
        <title>Flammeovirga sp. SR4, a novel species isolated from seawater.</title>
        <authorList>
            <person name="Wang X."/>
        </authorList>
    </citation>
    <scope>NUCLEOTIDE SEQUENCE [LARGE SCALE GENOMIC DNA]</scope>
    <source>
        <strain evidence="1 2">ATCC 23126</strain>
    </source>
</reference>